<keyword evidence="5" id="KW-0472">Membrane</keyword>
<keyword evidence="7" id="KW-1185">Reference proteome</keyword>
<feature type="region of interest" description="Disordered" evidence="4">
    <location>
        <begin position="404"/>
        <end position="424"/>
    </location>
</feature>
<evidence type="ECO:0000256" key="3">
    <source>
        <dbReference type="ARBA" id="ARBA00022490"/>
    </source>
</evidence>
<gene>
    <name evidence="6" type="ORF">ACJMK2_020541</name>
</gene>
<evidence type="ECO:0000256" key="2">
    <source>
        <dbReference type="ARBA" id="ARBA00010267"/>
    </source>
</evidence>
<comment type="similarity">
    <text evidence="2">Belongs to the peptidase C65 family. Otulin subfamily.</text>
</comment>
<dbReference type="GO" id="GO:0005737">
    <property type="term" value="C:cytoplasm"/>
    <property type="evidence" value="ECO:0007669"/>
    <property type="project" value="UniProtKB-SubCell"/>
</dbReference>
<keyword evidence="5" id="KW-1133">Transmembrane helix</keyword>
<evidence type="ECO:0000256" key="1">
    <source>
        <dbReference type="ARBA" id="ARBA00004496"/>
    </source>
</evidence>
<evidence type="ECO:0000256" key="4">
    <source>
        <dbReference type="SAM" id="MobiDB-lite"/>
    </source>
</evidence>
<proteinExistence type="inferred from homology"/>
<feature type="region of interest" description="Disordered" evidence="4">
    <location>
        <begin position="326"/>
        <end position="348"/>
    </location>
</feature>
<evidence type="ECO:0000256" key="5">
    <source>
        <dbReference type="SAM" id="Phobius"/>
    </source>
</evidence>
<feature type="compositionally biased region" description="Basic and acidic residues" evidence="4">
    <location>
        <begin position="334"/>
        <end position="348"/>
    </location>
</feature>
<evidence type="ECO:0000313" key="6">
    <source>
        <dbReference type="EMBL" id="KAL3842542.1"/>
    </source>
</evidence>
<comment type="subcellular location">
    <subcellularLocation>
        <location evidence="1">Cytoplasm</location>
    </subcellularLocation>
</comment>
<dbReference type="AlphaFoldDB" id="A0ABD3U2A8"/>
<organism evidence="6 7">
    <name type="scientific">Sinanodonta woodiana</name>
    <name type="common">Chinese pond mussel</name>
    <name type="synonym">Anodonta woodiana</name>
    <dbReference type="NCBI Taxonomy" id="1069815"/>
    <lineage>
        <taxon>Eukaryota</taxon>
        <taxon>Metazoa</taxon>
        <taxon>Spiralia</taxon>
        <taxon>Lophotrochozoa</taxon>
        <taxon>Mollusca</taxon>
        <taxon>Bivalvia</taxon>
        <taxon>Autobranchia</taxon>
        <taxon>Heteroconchia</taxon>
        <taxon>Palaeoheterodonta</taxon>
        <taxon>Unionida</taxon>
        <taxon>Unionoidea</taxon>
        <taxon>Unionidae</taxon>
        <taxon>Unioninae</taxon>
        <taxon>Sinanodonta</taxon>
    </lineage>
</organism>
<evidence type="ECO:0000313" key="7">
    <source>
        <dbReference type="Proteomes" id="UP001634394"/>
    </source>
</evidence>
<feature type="transmembrane region" description="Helical" evidence="5">
    <location>
        <begin position="71"/>
        <end position="90"/>
    </location>
</feature>
<keyword evidence="5" id="KW-0812">Transmembrane</keyword>
<dbReference type="InterPro" id="IPR023235">
    <property type="entry name" value="FAM105"/>
</dbReference>
<dbReference type="Pfam" id="PF16218">
    <property type="entry name" value="Peptidase_C101"/>
    <property type="match status" value="1"/>
</dbReference>
<name>A0ABD3U2A8_SINWO</name>
<sequence>MAWCTLQPTQKHPTQGPLTPNPTTWTSLADACQDIVKFLGSNFSCNKRVVIYLNLPVLGEKIKIDLESVKAVGVICVLGIGFGLGSYLLYRLYHKIFSGDGDKSRCNTDQESEEEEEVNLDDDDFFIQIDAPVTFVDDKMGNLESRYPKLTAYYKRGEGVILGEGEGRHLRDVNLNTKGTYLRLRKHFNSSGDSEEGFSCTEREEITKPGCSNNVPECMVSVQREKTLNGFTKEATFQSVDLIDIVHDGTVSTSLSASLQGNFSRSSLSIRNSRLGCCETKDTENFCSIMDGLKYEVNSVQGKHNRSPAVFYIEHDLGASSVLLTPPSEDDEKPVENHVSDMGSKEEDSYYSVQAKDLLGSSTDTSVSTIAAGAPSQHKTNDSLALVEDMNDYVCSNESFDNKSSFTVNSPPQSAQSSEKSDNSQFHKILLRKLDRLHSERHDSVSTYSSKSETPSLSRHDSFLTFSRHDSFLTFSRHDSLSGISSPELEVLMYGTADVNGVSSEKFDVLENEIHCIEDEFQGIVFKLDELKAKYNTDDYALSNSLNELEIHKSIPTIPNVPVTSMSESDNSSMFISSQSISGAEPVDLSWDMESLDNVLAETSLGTFSSEYVAKSLGLSLDIDGCNKDCGSSCDQDILHSHSCSGAQNCLIRTSDCTLDNVSSLETEYSPAYAQIPCQSQYSHLRQIRGDNYCGIRSVLCQILLNNLPLFSRWSSKAAILEGLEQAFNDESLGLRAWNFTGHKLFEGQNLLQSLSQCLVTLYDKALNKDLILIIILKNKMELIWNSMLTEFNFSKGMQFNLICGVHIFRQDIYDQD</sequence>
<keyword evidence="3" id="KW-0963">Cytoplasm</keyword>
<accession>A0ABD3U2A8</accession>
<protein>
    <submittedName>
        <fullName evidence="6">Uncharacterized protein</fullName>
    </submittedName>
</protein>
<dbReference type="EMBL" id="JBJQND010000017">
    <property type="protein sequence ID" value="KAL3842542.1"/>
    <property type="molecule type" value="Genomic_DNA"/>
</dbReference>
<reference evidence="6 7" key="1">
    <citation type="submission" date="2024-11" db="EMBL/GenBank/DDBJ databases">
        <title>Chromosome-level genome assembly of the freshwater bivalve Anodonta woodiana.</title>
        <authorList>
            <person name="Chen X."/>
        </authorList>
    </citation>
    <scope>NUCLEOTIDE SEQUENCE [LARGE SCALE GENOMIC DNA]</scope>
    <source>
        <strain evidence="6">MN2024</strain>
        <tissue evidence="6">Gills</tissue>
    </source>
</reference>
<comment type="caution">
    <text evidence="6">The sequence shown here is derived from an EMBL/GenBank/DDBJ whole genome shotgun (WGS) entry which is preliminary data.</text>
</comment>
<dbReference type="Proteomes" id="UP001634394">
    <property type="component" value="Unassembled WGS sequence"/>
</dbReference>